<feature type="transmembrane region" description="Helical" evidence="1">
    <location>
        <begin position="47"/>
        <end position="68"/>
    </location>
</feature>
<accession>A0A6N4Q6D6</accession>
<proteinExistence type="predicted"/>
<comment type="caution">
    <text evidence="2">The sequence shown here is derived from an EMBL/GenBank/DDBJ whole genome shotgun (WGS) entry which is preliminary data.</text>
</comment>
<organism evidence="2 3">
    <name type="scientific">Leptospira kanakyensis</name>
    <dbReference type="NCBI Taxonomy" id="2484968"/>
    <lineage>
        <taxon>Bacteria</taxon>
        <taxon>Pseudomonadati</taxon>
        <taxon>Spirochaetota</taxon>
        <taxon>Spirochaetia</taxon>
        <taxon>Leptospirales</taxon>
        <taxon>Leptospiraceae</taxon>
        <taxon>Leptospira</taxon>
    </lineage>
</organism>
<dbReference type="OrthoDB" id="329303at2"/>
<evidence type="ECO:0000256" key="1">
    <source>
        <dbReference type="SAM" id="Phobius"/>
    </source>
</evidence>
<evidence type="ECO:0000313" key="3">
    <source>
        <dbReference type="Proteomes" id="UP000297239"/>
    </source>
</evidence>
<dbReference type="Proteomes" id="UP000297239">
    <property type="component" value="Unassembled WGS sequence"/>
</dbReference>
<keyword evidence="1" id="KW-0812">Transmembrane</keyword>
<protein>
    <submittedName>
        <fullName evidence="2">Uncharacterized protein</fullName>
    </submittedName>
</protein>
<sequence length="402" mass="46822">METTFLSDSILVQSGTINDYLLLFGIVFWIILAFSGIWIWKQTHVRKLGFVFTLITFLPFSYLCYQSYEEKDGFVYQLEIDKTKNQIHFGDSKEPDIYFPIDEFVSYQIKSESESKKDGTRFTDTIYLHHKSGLLLPVADVSVKRYNDNRDGFSRYSVLSREVKKFFRILPLPVETETGKPFKELLVKPESIVKTKNSTLSKTENTNFISNSQNKTTPPNEISAPQFPIKWNHKIIKANWYFSFSLLAIGHLGVLMFIANFKENRNNNKYLGVLILLFGYLSFGSQYYFWILPKSNTHYKIESFDKGYRFYSLQGKNKKLEGEWIPNSEKIVFLELPEKTLHIQTKLAYEKTKALLDSLENPSDGFSDALKLTKEVYDASEWVRWDLSDLPTEVAVRLFLVL</sequence>
<keyword evidence="1" id="KW-0472">Membrane</keyword>
<keyword evidence="3" id="KW-1185">Reference proteome</keyword>
<feature type="transmembrane region" description="Helical" evidence="1">
    <location>
        <begin position="20"/>
        <end position="40"/>
    </location>
</feature>
<name>A0A6N4Q6D6_9LEPT</name>
<feature type="transmembrane region" description="Helical" evidence="1">
    <location>
        <begin position="240"/>
        <end position="258"/>
    </location>
</feature>
<keyword evidence="1" id="KW-1133">Transmembrane helix</keyword>
<dbReference type="AlphaFoldDB" id="A0A6N4Q6D6"/>
<reference evidence="2" key="1">
    <citation type="journal article" date="2019" name="PLoS Negl. Trop. Dis.">
        <title>Revisiting the worldwide diversity of Leptospira species in the environment.</title>
        <authorList>
            <person name="Vincent A.T."/>
            <person name="Schiettekatte O."/>
            <person name="Bourhy P."/>
            <person name="Veyrier F.J."/>
            <person name="Picardeau M."/>
        </authorList>
    </citation>
    <scope>NUCLEOTIDE SEQUENCE [LARGE SCALE GENOMIC DNA]</scope>
    <source>
        <strain evidence="2">201800293</strain>
    </source>
</reference>
<dbReference type="RefSeq" id="WP_135631937.1">
    <property type="nucleotide sequence ID" value="NZ_JAMQPQ010000005.1"/>
</dbReference>
<evidence type="ECO:0000313" key="2">
    <source>
        <dbReference type="EMBL" id="TGK75216.1"/>
    </source>
</evidence>
<dbReference type="EMBL" id="RQFF01000010">
    <property type="protein sequence ID" value="TGK75216.1"/>
    <property type="molecule type" value="Genomic_DNA"/>
</dbReference>
<gene>
    <name evidence="2" type="ORF">EHQ18_02675</name>
</gene>
<feature type="transmembrane region" description="Helical" evidence="1">
    <location>
        <begin position="270"/>
        <end position="290"/>
    </location>
</feature>